<evidence type="ECO:0000313" key="9">
    <source>
        <dbReference type="Proteomes" id="UP000254343"/>
    </source>
</evidence>
<reference evidence="8 9" key="1">
    <citation type="submission" date="2018-06" db="EMBL/GenBank/DDBJ databases">
        <authorList>
            <consortium name="Pathogen Informatics"/>
            <person name="Doyle S."/>
        </authorList>
    </citation>
    <scope>NUCLEOTIDE SEQUENCE [LARGE SCALE GENOMIC DNA]</scope>
    <source>
        <strain evidence="8 9">NCTC12722</strain>
    </source>
</reference>
<dbReference type="Pfam" id="PF00005">
    <property type="entry name" value="ABC_tran"/>
    <property type="match status" value="1"/>
</dbReference>
<comment type="similarity">
    <text evidence="2">Belongs to the ABC transporter superfamily.</text>
</comment>
<dbReference type="InterPro" id="IPR003593">
    <property type="entry name" value="AAA+_ATPase"/>
</dbReference>
<sequence length="367" mass="40454">MADSSLDALKREAAEISISNVNVSYGHYHALKNVNLDIKPGEFFAFLGPSGCGKTTLLRLIAGFNTAQTGSIVIGGRNVLSLPPWRRDVGMVFQSYALWPHMTVWKNVMFGLEERRLSTQERNQRAEDALRLVGLEKLGGRKPSQLSGGQQQRVALARTIAVRPSVLLLDEPLSNLDASLRVQVRREILAMQRRLGLTAIFVTHDQEEANTVCDRIAVMNEGVVQQVGTPMELYDNPANLFVGRFLGTANTLNGEIRASGSERVFQLAGGEILPAPAHEAPGPAKLFFRPQNASIVTRQEFTAGADLRLTARVSHREFLGSTIRYGLKTGDEDVFIDVPHVRQRNDFLTDDIVAVQISPSDVSIFRP</sequence>
<protein>
    <submittedName>
        <fullName evidence="8">Maltose/maltodextrin import ATP-binding protein MalK</fullName>
        <ecNumber evidence="8">3.6.3.19</ecNumber>
    </submittedName>
</protein>
<evidence type="ECO:0000313" key="8">
    <source>
        <dbReference type="EMBL" id="SUU85930.1"/>
    </source>
</evidence>
<dbReference type="InterPro" id="IPR050093">
    <property type="entry name" value="ABC_SmlMolc_Importer"/>
</dbReference>
<evidence type="ECO:0000256" key="1">
    <source>
        <dbReference type="ARBA" id="ARBA00004417"/>
    </source>
</evidence>
<keyword evidence="3" id="KW-0813">Transport</keyword>
<dbReference type="FunFam" id="3.40.50.300:FF:000042">
    <property type="entry name" value="Maltose/maltodextrin ABC transporter, ATP-binding protein"/>
    <property type="match status" value="1"/>
</dbReference>
<dbReference type="InterPro" id="IPR008995">
    <property type="entry name" value="Mo/tungstate-bd_C_term_dom"/>
</dbReference>
<dbReference type="GO" id="GO:0043190">
    <property type="term" value="C:ATP-binding cassette (ABC) transporter complex"/>
    <property type="evidence" value="ECO:0007669"/>
    <property type="project" value="InterPro"/>
</dbReference>
<dbReference type="PANTHER" id="PTHR42781">
    <property type="entry name" value="SPERMIDINE/PUTRESCINE IMPORT ATP-BINDING PROTEIN POTA"/>
    <property type="match status" value="1"/>
</dbReference>
<dbReference type="InterPro" id="IPR017871">
    <property type="entry name" value="ABC_transporter-like_CS"/>
</dbReference>
<evidence type="ECO:0000256" key="6">
    <source>
        <dbReference type="ARBA" id="ARBA00024722"/>
    </source>
</evidence>
<dbReference type="EMBL" id="UIGB01000001">
    <property type="protein sequence ID" value="SUU85930.1"/>
    <property type="molecule type" value="Genomic_DNA"/>
</dbReference>
<dbReference type="Pfam" id="PF08402">
    <property type="entry name" value="TOBE_2"/>
    <property type="match status" value="1"/>
</dbReference>
<name>A0A380WAA9_AFIFE</name>
<evidence type="ECO:0000256" key="4">
    <source>
        <dbReference type="ARBA" id="ARBA00022741"/>
    </source>
</evidence>
<dbReference type="RefSeq" id="WP_002716757.1">
    <property type="nucleotide sequence ID" value="NZ_UFSI01000001.1"/>
</dbReference>
<evidence type="ECO:0000256" key="2">
    <source>
        <dbReference type="ARBA" id="ARBA00005417"/>
    </source>
</evidence>
<organism evidence="8 9">
    <name type="scientific">Afipia felis</name>
    <name type="common">Cat scratch disease bacillus</name>
    <dbReference type="NCBI Taxonomy" id="1035"/>
    <lineage>
        <taxon>Bacteria</taxon>
        <taxon>Pseudomonadati</taxon>
        <taxon>Pseudomonadota</taxon>
        <taxon>Alphaproteobacteria</taxon>
        <taxon>Hyphomicrobiales</taxon>
        <taxon>Nitrobacteraceae</taxon>
        <taxon>Afipia</taxon>
    </lineage>
</organism>
<comment type="function">
    <text evidence="6">Involved in beta-(1--&gt;2)glucan export. Transmembrane domains (TMD) form a pore in the inner membrane and the ATP-binding domain (NBD) is responsible for energy generation.</text>
</comment>
<dbReference type="SMART" id="SM00382">
    <property type="entry name" value="AAA"/>
    <property type="match status" value="1"/>
</dbReference>
<dbReference type="PROSITE" id="PS00211">
    <property type="entry name" value="ABC_TRANSPORTER_1"/>
    <property type="match status" value="1"/>
</dbReference>
<dbReference type="SUPFAM" id="SSF52540">
    <property type="entry name" value="P-loop containing nucleoside triphosphate hydrolases"/>
    <property type="match status" value="1"/>
</dbReference>
<evidence type="ECO:0000256" key="5">
    <source>
        <dbReference type="ARBA" id="ARBA00022840"/>
    </source>
</evidence>
<dbReference type="Proteomes" id="UP000254343">
    <property type="component" value="Unassembled WGS sequence"/>
</dbReference>
<comment type="subcellular location">
    <subcellularLocation>
        <location evidence="1">Cell inner membrane</location>
        <topology evidence="1">Peripheral membrane protein</topology>
    </subcellularLocation>
</comment>
<evidence type="ECO:0000259" key="7">
    <source>
        <dbReference type="PROSITE" id="PS50893"/>
    </source>
</evidence>
<dbReference type="Gene3D" id="2.40.50.100">
    <property type="match status" value="1"/>
</dbReference>
<feature type="domain" description="ABC transporter" evidence="7">
    <location>
        <begin position="16"/>
        <end position="246"/>
    </location>
</feature>
<keyword evidence="5 8" id="KW-0067">ATP-binding</keyword>
<dbReference type="SUPFAM" id="SSF50331">
    <property type="entry name" value="MOP-like"/>
    <property type="match status" value="1"/>
</dbReference>
<dbReference type="InterPro" id="IPR027417">
    <property type="entry name" value="P-loop_NTPase"/>
</dbReference>
<keyword evidence="4" id="KW-0547">Nucleotide-binding</keyword>
<dbReference type="InterPro" id="IPR003439">
    <property type="entry name" value="ABC_transporter-like_ATP-bd"/>
</dbReference>
<accession>A0A380WAA9</accession>
<dbReference type="PROSITE" id="PS50893">
    <property type="entry name" value="ABC_TRANSPORTER_2"/>
    <property type="match status" value="1"/>
</dbReference>
<dbReference type="GO" id="GO:0016887">
    <property type="term" value="F:ATP hydrolysis activity"/>
    <property type="evidence" value="ECO:0007669"/>
    <property type="project" value="InterPro"/>
</dbReference>
<dbReference type="PANTHER" id="PTHR42781:SF4">
    <property type="entry name" value="SPERMIDINE_PUTRESCINE IMPORT ATP-BINDING PROTEIN POTA"/>
    <property type="match status" value="1"/>
</dbReference>
<dbReference type="EC" id="3.6.3.19" evidence="8"/>
<dbReference type="AlphaFoldDB" id="A0A380WAA9"/>
<dbReference type="GO" id="GO:0140359">
    <property type="term" value="F:ABC-type transporter activity"/>
    <property type="evidence" value="ECO:0007669"/>
    <property type="project" value="UniProtKB-ARBA"/>
</dbReference>
<proteinExistence type="inferred from homology"/>
<evidence type="ECO:0000256" key="3">
    <source>
        <dbReference type="ARBA" id="ARBA00022448"/>
    </source>
</evidence>
<dbReference type="Gene3D" id="3.40.50.300">
    <property type="entry name" value="P-loop containing nucleotide triphosphate hydrolases"/>
    <property type="match status" value="1"/>
</dbReference>
<dbReference type="GO" id="GO:0005524">
    <property type="term" value="F:ATP binding"/>
    <property type="evidence" value="ECO:0007669"/>
    <property type="project" value="UniProtKB-KW"/>
</dbReference>
<dbReference type="InterPro" id="IPR013611">
    <property type="entry name" value="Transp-assoc_OB_typ2"/>
</dbReference>
<keyword evidence="8" id="KW-0378">Hydrolase</keyword>
<gene>
    <name evidence="8" type="primary">malK_2</name>
    <name evidence="8" type="ORF">NCTC12722_03148</name>
</gene>
<dbReference type="OrthoDB" id="9767663at2"/>